<feature type="domain" description="Thioredoxin" evidence="2">
    <location>
        <begin position="33"/>
        <end position="94"/>
    </location>
</feature>
<dbReference type="PANTHER" id="PTHR45663:SF32">
    <property type="entry name" value="THIOREDOXIN FAMILY PROTEIN-RELATED"/>
    <property type="match status" value="1"/>
</dbReference>
<name>A0A654FNG0_ARATH</name>
<sequence>MLACVQDRIRIPSSRLTCLHHYRLTMAWPRTAECGILMPELEFLDSEYEYMLKFYTVDTDEELELAKDYRIEYHPITIVFKGGEEKERVLGYYPQMLGQLANKYL</sequence>
<accession>A0A654FNG0</accession>
<dbReference type="ExpressionAtlas" id="A0A654FNG0">
    <property type="expression patterns" value="baseline and differential"/>
</dbReference>
<dbReference type="Pfam" id="PF00085">
    <property type="entry name" value="Thioredoxin"/>
    <property type="match status" value="1"/>
</dbReference>
<organism evidence="3 4">
    <name type="scientific">Arabidopsis thaliana</name>
    <name type="common">Mouse-ear cress</name>
    <dbReference type="NCBI Taxonomy" id="3702"/>
    <lineage>
        <taxon>Eukaryota</taxon>
        <taxon>Viridiplantae</taxon>
        <taxon>Streptophyta</taxon>
        <taxon>Embryophyta</taxon>
        <taxon>Tracheophyta</taxon>
        <taxon>Spermatophyta</taxon>
        <taxon>Magnoliopsida</taxon>
        <taxon>eudicotyledons</taxon>
        <taxon>Gunneridae</taxon>
        <taxon>Pentapetalae</taxon>
        <taxon>rosids</taxon>
        <taxon>malvids</taxon>
        <taxon>Brassicales</taxon>
        <taxon>Brassicaceae</taxon>
        <taxon>Camelineae</taxon>
        <taxon>Arabidopsis</taxon>
    </lineage>
</organism>
<dbReference type="GO" id="GO:0009570">
    <property type="term" value="C:chloroplast stroma"/>
    <property type="evidence" value="ECO:0007669"/>
    <property type="project" value="UniProtKB-SubCell"/>
</dbReference>
<evidence type="ECO:0000313" key="3">
    <source>
        <dbReference type="EMBL" id="VYS62390.1"/>
    </source>
</evidence>
<dbReference type="InterPro" id="IPR036249">
    <property type="entry name" value="Thioredoxin-like_sf"/>
</dbReference>
<gene>
    <name evidence="3" type="ORF">AN1_LOCUS17817</name>
</gene>
<dbReference type="PANTHER" id="PTHR45663">
    <property type="entry name" value="GEO12009P1"/>
    <property type="match status" value="1"/>
</dbReference>
<reference evidence="3 4" key="1">
    <citation type="submission" date="2019-11" db="EMBL/GenBank/DDBJ databases">
        <authorList>
            <person name="Jiao W.-B."/>
            <person name="Schneeberger K."/>
        </authorList>
    </citation>
    <scope>NUCLEOTIDE SEQUENCE [LARGE SCALE GENOMIC DNA]</scope>
    <source>
        <strain evidence="4">cv. An-1</strain>
    </source>
</reference>
<dbReference type="SUPFAM" id="SSF52833">
    <property type="entry name" value="Thioredoxin-like"/>
    <property type="match status" value="1"/>
</dbReference>
<dbReference type="EMBL" id="CACRSJ010000109">
    <property type="protein sequence ID" value="VYS62390.1"/>
    <property type="molecule type" value="Genomic_DNA"/>
</dbReference>
<evidence type="ECO:0000259" key="2">
    <source>
        <dbReference type="Pfam" id="PF00085"/>
    </source>
</evidence>
<dbReference type="InterPro" id="IPR013766">
    <property type="entry name" value="Thioredoxin_domain"/>
</dbReference>
<evidence type="ECO:0000256" key="1">
    <source>
        <dbReference type="ARBA" id="ARBA00004470"/>
    </source>
</evidence>
<dbReference type="Proteomes" id="UP000426265">
    <property type="component" value="Unassembled WGS sequence"/>
</dbReference>
<comment type="subcellular location">
    <subcellularLocation>
        <location evidence="1">Plastid</location>
        <location evidence="1">Chloroplast stroma</location>
    </subcellularLocation>
</comment>
<proteinExistence type="predicted"/>
<protein>
    <recommendedName>
        <fullName evidence="2">Thioredoxin domain-containing protein</fullName>
    </recommendedName>
</protein>
<dbReference type="CDD" id="cd02947">
    <property type="entry name" value="TRX_family"/>
    <property type="match status" value="1"/>
</dbReference>
<dbReference type="AlphaFoldDB" id="A0A654FNG0"/>
<dbReference type="Gene3D" id="3.40.30.10">
    <property type="entry name" value="Glutaredoxin"/>
    <property type="match status" value="1"/>
</dbReference>
<evidence type="ECO:0000313" key="4">
    <source>
        <dbReference type="Proteomes" id="UP000426265"/>
    </source>
</evidence>